<dbReference type="PANTHER" id="PTHR34701:SF1">
    <property type="entry name" value="TRANSCRIPTIONAL REGULATOR MRAZ"/>
    <property type="match status" value="1"/>
</dbReference>
<dbReference type="HAMAP" id="MF_01008">
    <property type="entry name" value="MraZ"/>
    <property type="match status" value="1"/>
</dbReference>
<evidence type="ECO:0000256" key="4">
    <source>
        <dbReference type="ARBA" id="ARBA00023015"/>
    </source>
</evidence>
<keyword evidence="3" id="KW-0677">Repeat</keyword>
<evidence type="ECO:0000256" key="2">
    <source>
        <dbReference type="ARBA" id="ARBA00022490"/>
    </source>
</evidence>
<evidence type="ECO:0000256" key="1">
    <source>
        <dbReference type="ARBA" id="ARBA00013860"/>
    </source>
</evidence>
<name>X1H2E7_9ZZZZ</name>
<dbReference type="InterPro" id="IPR037914">
    <property type="entry name" value="SpoVT-AbrB_sf"/>
</dbReference>
<dbReference type="Gene3D" id="3.40.1550.20">
    <property type="entry name" value="Transcriptional regulator MraZ domain"/>
    <property type="match status" value="1"/>
</dbReference>
<protein>
    <recommendedName>
        <fullName evidence="1">Transcriptional regulator MraZ</fullName>
    </recommendedName>
</protein>
<dbReference type="InterPro" id="IPR035642">
    <property type="entry name" value="MraZ_N"/>
</dbReference>
<dbReference type="PROSITE" id="PS51740">
    <property type="entry name" value="SPOVT_ABRB"/>
    <property type="match status" value="2"/>
</dbReference>
<dbReference type="CDD" id="cd16321">
    <property type="entry name" value="MraZ_C"/>
    <property type="match status" value="1"/>
</dbReference>
<feature type="domain" description="SpoVT-AbrB" evidence="7">
    <location>
        <begin position="5"/>
        <end position="47"/>
    </location>
</feature>
<evidence type="ECO:0000256" key="6">
    <source>
        <dbReference type="ARBA" id="ARBA00023163"/>
    </source>
</evidence>
<reference evidence="8" key="1">
    <citation type="journal article" date="2014" name="Front. Microbiol.">
        <title>High frequency of phylogenetically diverse reductive dehalogenase-homologous genes in deep subseafloor sedimentary metagenomes.</title>
        <authorList>
            <person name="Kawai M."/>
            <person name="Futagami T."/>
            <person name="Toyoda A."/>
            <person name="Takaki Y."/>
            <person name="Nishi S."/>
            <person name="Hori S."/>
            <person name="Arai W."/>
            <person name="Tsubouchi T."/>
            <person name="Morono Y."/>
            <person name="Uchiyama I."/>
            <person name="Ito T."/>
            <person name="Fujiyama A."/>
            <person name="Inagaki F."/>
            <person name="Takami H."/>
        </authorList>
    </citation>
    <scope>NUCLEOTIDE SEQUENCE</scope>
    <source>
        <strain evidence="8">Expedition CK06-06</strain>
    </source>
</reference>
<dbReference type="EMBL" id="BARU01016679">
    <property type="protein sequence ID" value="GAH51280.1"/>
    <property type="molecule type" value="Genomic_DNA"/>
</dbReference>
<keyword evidence="5" id="KW-0238">DNA-binding</keyword>
<dbReference type="Pfam" id="PF02381">
    <property type="entry name" value="MraZ"/>
    <property type="match status" value="2"/>
</dbReference>
<dbReference type="InterPro" id="IPR020603">
    <property type="entry name" value="MraZ_dom"/>
</dbReference>
<evidence type="ECO:0000256" key="3">
    <source>
        <dbReference type="ARBA" id="ARBA00022737"/>
    </source>
</evidence>
<proteinExistence type="inferred from homology"/>
<dbReference type="InterPro" id="IPR003444">
    <property type="entry name" value="MraZ"/>
</dbReference>
<feature type="domain" description="SpoVT-AbrB" evidence="7">
    <location>
        <begin position="76"/>
        <end position="119"/>
    </location>
</feature>
<evidence type="ECO:0000259" key="7">
    <source>
        <dbReference type="PROSITE" id="PS51740"/>
    </source>
</evidence>
<dbReference type="GO" id="GO:0000976">
    <property type="term" value="F:transcription cis-regulatory region binding"/>
    <property type="evidence" value="ECO:0007669"/>
    <property type="project" value="TreeGrafter"/>
</dbReference>
<keyword evidence="6" id="KW-0804">Transcription</keyword>
<dbReference type="CDD" id="cd16320">
    <property type="entry name" value="MraZ_N"/>
    <property type="match status" value="1"/>
</dbReference>
<dbReference type="InterPro" id="IPR035644">
    <property type="entry name" value="MraZ_C"/>
</dbReference>
<dbReference type="PANTHER" id="PTHR34701">
    <property type="entry name" value="TRANSCRIPTIONAL REGULATOR MRAZ"/>
    <property type="match status" value="1"/>
</dbReference>
<accession>X1H2E7</accession>
<evidence type="ECO:0000256" key="5">
    <source>
        <dbReference type="ARBA" id="ARBA00023125"/>
    </source>
</evidence>
<organism evidence="8">
    <name type="scientific">marine sediment metagenome</name>
    <dbReference type="NCBI Taxonomy" id="412755"/>
    <lineage>
        <taxon>unclassified sequences</taxon>
        <taxon>metagenomes</taxon>
        <taxon>ecological metagenomes</taxon>
    </lineage>
</organism>
<evidence type="ECO:0000313" key="8">
    <source>
        <dbReference type="EMBL" id="GAH51280.1"/>
    </source>
</evidence>
<dbReference type="InterPro" id="IPR007159">
    <property type="entry name" value="SpoVT-AbrB_dom"/>
</dbReference>
<keyword evidence="2" id="KW-0963">Cytoplasm</keyword>
<keyword evidence="4" id="KW-0805">Transcription regulation</keyword>
<dbReference type="NCBIfam" id="TIGR00242">
    <property type="entry name" value="division/cell wall cluster transcriptional repressor MraZ"/>
    <property type="match status" value="1"/>
</dbReference>
<sequence>MFFGEFEYKIDQKGRVPLPPRFRRELKDGVVLMPGVEKCIWAYPLAEWKKLAASLTTGSFTPSKLRKLNRAIFATAFYLSIDGQGRIALSVPLREYAEIVDEVVIAGANTYLEIWNIVLWEEEKAASQEQAWQIIESLEKH</sequence>
<dbReference type="InterPro" id="IPR038619">
    <property type="entry name" value="MraZ_sf"/>
</dbReference>
<dbReference type="AlphaFoldDB" id="X1H2E7"/>
<dbReference type="GO" id="GO:2000143">
    <property type="term" value="P:negative regulation of DNA-templated transcription initiation"/>
    <property type="evidence" value="ECO:0007669"/>
    <property type="project" value="TreeGrafter"/>
</dbReference>
<gene>
    <name evidence="8" type="ORF">S03H2_27711</name>
</gene>
<dbReference type="GO" id="GO:0003700">
    <property type="term" value="F:DNA-binding transcription factor activity"/>
    <property type="evidence" value="ECO:0007669"/>
    <property type="project" value="InterPro"/>
</dbReference>
<comment type="caution">
    <text evidence="8">The sequence shown here is derived from an EMBL/GenBank/DDBJ whole genome shotgun (WGS) entry which is preliminary data.</text>
</comment>
<dbReference type="SUPFAM" id="SSF89447">
    <property type="entry name" value="AbrB/MazE/MraZ-like"/>
    <property type="match status" value="1"/>
</dbReference>